<sequence>MTNQVPNHDQEIGSQLVDDIWNLALMLGIPEETLETIFDETPGVDNEFENNLVDKIIEVIADKLIEMGFDDEDYSETAYDNIFWDILRKRFNEKIEKENIQIQASKANYKRMLDDLRKPLPTLRPLPDDAKPYPQILFENQNQELLEYFKNTS</sequence>
<gene>
    <name evidence="1" type="ORF">M9Y10_014181</name>
</gene>
<organism evidence="1 2">
    <name type="scientific">Tritrichomonas musculus</name>
    <dbReference type="NCBI Taxonomy" id="1915356"/>
    <lineage>
        <taxon>Eukaryota</taxon>
        <taxon>Metamonada</taxon>
        <taxon>Parabasalia</taxon>
        <taxon>Tritrichomonadida</taxon>
        <taxon>Tritrichomonadidae</taxon>
        <taxon>Tritrichomonas</taxon>
    </lineage>
</organism>
<evidence type="ECO:0000313" key="1">
    <source>
        <dbReference type="EMBL" id="KAK8896284.1"/>
    </source>
</evidence>
<comment type="caution">
    <text evidence="1">The sequence shown here is derived from an EMBL/GenBank/DDBJ whole genome shotgun (WGS) entry which is preliminary data.</text>
</comment>
<dbReference type="EMBL" id="JAPFFF010000002">
    <property type="protein sequence ID" value="KAK8896284.1"/>
    <property type="molecule type" value="Genomic_DNA"/>
</dbReference>
<proteinExistence type="predicted"/>
<name>A0ABR2KYW0_9EUKA</name>
<dbReference type="Proteomes" id="UP001470230">
    <property type="component" value="Unassembled WGS sequence"/>
</dbReference>
<reference evidence="1 2" key="1">
    <citation type="submission" date="2024-04" db="EMBL/GenBank/DDBJ databases">
        <title>Tritrichomonas musculus Genome.</title>
        <authorList>
            <person name="Alves-Ferreira E."/>
            <person name="Grigg M."/>
            <person name="Lorenzi H."/>
            <person name="Galac M."/>
        </authorList>
    </citation>
    <scope>NUCLEOTIDE SEQUENCE [LARGE SCALE GENOMIC DNA]</scope>
    <source>
        <strain evidence="1 2">EAF2021</strain>
    </source>
</reference>
<keyword evidence="2" id="KW-1185">Reference proteome</keyword>
<accession>A0ABR2KYW0</accession>
<evidence type="ECO:0000313" key="2">
    <source>
        <dbReference type="Proteomes" id="UP001470230"/>
    </source>
</evidence>
<protein>
    <submittedName>
        <fullName evidence="1">Uncharacterized protein</fullName>
    </submittedName>
</protein>